<evidence type="ECO:0000313" key="6">
    <source>
        <dbReference type="EMBL" id="GER03796.1"/>
    </source>
</evidence>
<dbReference type="Proteomes" id="UP000324996">
    <property type="component" value="Unassembled WGS sequence"/>
</dbReference>
<evidence type="ECO:0000313" key="7">
    <source>
        <dbReference type="Proteomes" id="UP000324996"/>
    </source>
</evidence>
<keyword evidence="2" id="KW-0645">Protease</keyword>
<dbReference type="InterPro" id="IPR051463">
    <property type="entry name" value="Peptidase_U62_metallo"/>
</dbReference>
<evidence type="ECO:0000256" key="4">
    <source>
        <dbReference type="ARBA" id="ARBA00023049"/>
    </source>
</evidence>
<dbReference type="Pfam" id="PF01523">
    <property type="entry name" value="PmbA_TldD_1st"/>
    <property type="match status" value="1"/>
</dbReference>
<dbReference type="GO" id="GO:0006508">
    <property type="term" value="P:proteolysis"/>
    <property type="evidence" value="ECO:0007669"/>
    <property type="project" value="UniProtKB-KW"/>
</dbReference>
<dbReference type="AlphaFoldDB" id="A0A5A7N9Z3"/>
<evidence type="ECO:0000259" key="5">
    <source>
        <dbReference type="Pfam" id="PF01523"/>
    </source>
</evidence>
<evidence type="ECO:0000256" key="2">
    <source>
        <dbReference type="ARBA" id="ARBA00022670"/>
    </source>
</evidence>
<evidence type="ECO:0000256" key="3">
    <source>
        <dbReference type="ARBA" id="ARBA00022801"/>
    </source>
</evidence>
<feature type="domain" description="Metalloprotease TldD/E N-terminal" evidence="5">
    <location>
        <begin position="34"/>
        <end position="92"/>
    </location>
</feature>
<reference evidence="6 7" key="1">
    <citation type="submission" date="2019-09" db="EMBL/GenBank/DDBJ databases">
        <title>NBRP : Genome information of microbial organism related human and environment.</title>
        <authorList>
            <person name="Hattori M."/>
            <person name="Oshima K."/>
            <person name="Inaba H."/>
            <person name="Suda W."/>
            <person name="Sakamoto M."/>
            <person name="Iino T."/>
            <person name="Kitahara M."/>
            <person name="Oshida Y."/>
            <person name="Iida T."/>
            <person name="Kudo T."/>
            <person name="Itoh T."/>
            <person name="Ohkuma M."/>
        </authorList>
    </citation>
    <scope>NUCLEOTIDE SEQUENCE [LARGE SCALE GENOMIC DNA]</scope>
    <source>
        <strain evidence="6 7">Q-1</strain>
    </source>
</reference>
<dbReference type="GO" id="GO:0008237">
    <property type="term" value="F:metallopeptidase activity"/>
    <property type="evidence" value="ECO:0007669"/>
    <property type="project" value="UniProtKB-KW"/>
</dbReference>
<dbReference type="SUPFAM" id="SSF111283">
    <property type="entry name" value="Putative modulator of DNA gyrase, PmbA/TldD"/>
    <property type="match status" value="1"/>
</dbReference>
<proteinExistence type="inferred from homology"/>
<dbReference type="Gene3D" id="3.30.2290.10">
    <property type="entry name" value="PmbA/TldD superfamily"/>
    <property type="match status" value="1"/>
</dbReference>
<dbReference type="PANTHER" id="PTHR30624">
    <property type="entry name" value="UNCHARACTERIZED PROTEIN TLDD AND PMBA"/>
    <property type="match status" value="1"/>
</dbReference>
<evidence type="ECO:0000256" key="1">
    <source>
        <dbReference type="ARBA" id="ARBA00005836"/>
    </source>
</evidence>
<gene>
    <name evidence="6" type="ORF">JCM17846_14780</name>
</gene>
<dbReference type="InterPro" id="IPR035068">
    <property type="entry name" value="TldD/PmbA_N"/>
</dbReference>
<dbReference type="InterPro" id="IPR002510">
    <property type="entry name" value="Metalloprtase-TldD/E_N"/>
</dbReference>
<keyword evidence="3" id="KW-0378">Hydrolase</keyword>
<comment type="caution">
    <text evidence="6">The sequence shown here is derived from an EMBL/GenBank/DDBJ whole genome shotgun (WGS) entry which is preliminary data.</text>
</comment>
<dbReference type="PANTHER" id="PTHR30624:SF4">
    <property type="entry name" value="METALLOPROTEASE TLDD"/>
    <property type="match status" value="1"/>
</dbReference>
<sequence>MSLHPDFFYTHAQMDQGAVERLTDRSLMGLDDGELYLEYSQSEGLAFDDGRLKSASFDTAQGFGLRGVMGEATGYAHASELSEAAILRAAETIRAVKNGHSGHHAETIAPPPPGTNRHLYSPDNPLDAHEFSQKVALLAGIDAYARSLTAGWFRSRPPSPGAGRWWKSSAPAASGRGISGLLCGSMFRW</sequence>
<keyword evidence="4" id="KW-0482">Metalloprotease</keyword>
<keyword evidence="7" id="KW-1185">Reference proteome</keyword>
<dbReference type="EMBL" id="BKCN01000006">
    <property type="protein sequence ID" value="GER03796.1"/>
    <property type="molecule type" value="Genomic_DNA"/>
</dbReference>
<accession>A0A5A7N9Z3</accession>
<comment type="similarity">
    <text evidence="1">Belongs to the peptidase U62 family.</text>
</comment>
<dbReference type="GO" id="GO:0005829">
    <property type="term" value="C:cytosol"/>
    <property type="evidence" value="ECO:0007669"/>
    <property type="project" value="TreeGrafter"/>
</dbReference>
<dbReference type="InterPro" id="IPR036059">
    <property type="entry name" value="TldD/PmbA_sf"/>
</dbReference>
<name>A0A5A7N9Z3_9PROT</name>
<protein>
    <recommendedName>
        <fullName evidence="5">Metalloprotease TldD/E N-terminal domain-containing protein</fullName>
    </recommendedName>
</protein>
<organism evidence="6 7">
    <name type="scientific">Iodidimonas nitroreducens</name>
    <dbReference type="NCBI Taxonomy" id="1236968"/>
    <lineage>
        <taxon>Bacteria</taxon>
        <taxon>Pseudomonadati</taxon>
        <taxon>Pseudomonadota</taxon>
        <taxon>Alphaproteobacteria</taxon>
        <taxon>Iodidimonadales</taxon>
        <taxon>Iodidimonadaceae</taxon>
        <taxon>Iodidimonas</taxon>
    </lineage>
</organism>